<dbReference type="Pfam" id="PF03618">
    <property type="entry name" value="Kinase-PPPase"/>
    <property type="match status" value="1"/>
</dbReference>
<keyword evidence="3 5" id="KW-0547">Nucleotide-binding</keyword>
<comment type="catalytic activity">
    <reaction evidence="5">
        <text>N(tele)-phospho-L-histidyl/O-phospho-L-threonyl-[pyruvate, phosphate dikinase] + phosphate + H(+) = N(tele)-phospho-L-histidyl/L-threonyl-[pyruvate, phosphate dikinase] + diphosphate</text>
        <dbReference type="Rhea" id="RHEA:43696"/>
        <dbReference type="Rhea" id="RHEA-COMP:10650"/>
        <dbReference type="Rhea" id="RHEA-COMP:10651"/>
        <dbReference type="ChEBI" id="CHEBI:15378"/>
        <dbReference type="ChEBI" id="CHEBI:30013"/>
        <dbReference type="ChEBI" id="CHEBI:33019"/>
        <dbReference type="ChEBI" id="CHEBI:43474"/>
        <dbReference type="ChEBI" id="CHEBI:61977"/>
        <dbReference type="ChEBI" id="CHEBI:83586"/>
        <dbReference type="EC" id="2.7.4.27"/>
    </reaction>
</comment>
<dbReference type="GO" id="GO:0004674">
    <property type="term" value="F:protein serine/threonine kinase activity"/>
    <property type="evidence" value="ECO:0007669"/>
    <property type="project" value="UniProtKB-UniRule"/>
</dbReference>
<evidence type="ECO:0000313" key="7">
    <source>
        <dbReference type="Proteomes" id="UP000437748"/>
    </source>
</evidence>
<keyword evidence="7" id="KW-1185">Reference proteome</keyword>
<comment type="caution">
    <text evidence="6">The sequence shown here is derived from an EMBL/GenBank/DDBJ whole genome shotgun (WGS) entry which is preliminary data.</text>
</comment>
<sequence>MNKMNTNLSIPNIFTVSDGTGETALSIVRAVRVQFEHAEMHIERYNKVRSREMLEEMLLSAKNKNATVVATLVDPELRVFLISRSMQLGVKVVDVLFPLLETLSEQLGRRPSSIPGLLRQLDEGYFKRISAIEYTVRHDDGVISCDLPEADIILIGVSRTSKTPLSMYLGHKGYKVANIPLVPGIDPPIELSKVDQNKIIGLIIDPTRLAEIRVARIEALGTNDIGDYADIEKIFEELEWSREIFKKNKRWPVLDVTGKALEENSVEIEKIILSRFPELSDE</sequence>
<dbReference type="GO" id="GO:0016776">
    <property type="term" value="F:phosphotransferase activity, phosphate group as acceptor"/>
    <property type="evidence" value="ECO:0007669"/>
    <property type="project" value="UniProtKB-UniRule"/>
</dbReference>
<keyword evidence="4 5" id="KW-0418">Kinase</keyword>
<dbReference type="EMBL" id="WFLM01000003">
    <property type="protein sequence ID" value="KAB8038771.1"/>
    <property type="molecule type" value="Genomic_DNA"/>
</dbReference>
<dbReference type="HAMAP" id="MF_00921">
    <property type="entry name" value="PDRP"/>
    <property type="match status" value="1"/>
</dbReference>
<reference evidence="6 7" key="1">
    <citation type="submission" date="2019-10" db="EMBL/GenBank/DDBJ databases">
        <title>New species of Slilvanegrellaceae.</title>
        <authorList>
            <person name="Pitt A."/>
            <person name="Hahn M.W."/>
        </authorList>
    </citation>
    <scope>NUCLEOTIDE SEQUENCE [LARGE SCALE GENOMIC DNA]</scope>
    <source>
        <strain evidence="6 7">SP-Ram-0.45-NSY-1</strain>
    </source>
</reference>
<dbReference type="InterPro" id="IPR005177">
    <property type="entry name" value="Kinase-pyrophosphorylase"/>
</dbReference>
<dbReference type="GO" id="GO:0005524">
    <property type="term" value="F:ATP binding"/>
    <property type="evidence" value="ECO:0007669"/>
    <property type="project" value="InterPro"/>
</dbReference>
<evidence type="ECO:0000256" key="3">
    <source>
        <dbReference type="ARBA" id="ARBA00022741"/>
    </source>
</evidence>
<dbReference type="InterPro" id="IPR026565">
    <property type="entry name" value="PPDK_reg"/>
</dbReference>
<gene>
    <name evidence="6" type="primary">ppsR</name>
    <name evidence="6" type="ORF">GCL60_07870</name>
</gene>
<dbReference type="AlphaFoldDB" id="A0A6N6VSY8"/>
<dbReference type="Proteomes" id="UP000437748">
    <property type="component" value="Unassembled WGS sequence"/>
</dbReference>
<keyword evidence="1 5" id="KW-0723">Serine/threonine-protein kinase</keyword>
<evidence type="ECO:0000256" key="4">
    <source>
        <dbReference type="ARBA" id="ARBA00022777"/>
    </source>
</evidence>
<dbReference type="EC" id="2.7.4.27" evidence="5"/>
<evidence type="ECO:0000256" key="2">
    <source>
        <dbReference type="ARBA" id="ARBA00022679"/>
    </source>
</evidence>
<keyword evidence="6" id="KW-0670">Pyruvate</keyword>
<dbReference type="NCBIfam" id="NF003742">
    <property type="entry name" value="PRK05339.1"/>
    <property type="match status" value="1"/>
</dbReference>
<dbReference type="EC" id="2.7.11.32" evidence="5"/>
<name>A0A6N6VSY8_9BACT</name>
<proteinExistence type="inferred from homology"/>
<accession>A0A6N6VSY8</accession>
<evidence type="ECO:0000256" key="1">
    <source>
        <dbReference type="ARBA" id="ARBA00022527"/>
    </source>
</evidence>
<dbReference type="PANTHER" id="PTHR31756:SF3">
    <property type="entry name" value="PYRUVATE, PHOSPHATE DIKINASE REGULATORY PROTEIN 1, CHLOROPLASTIC"/>
    <property type="match status" value="1"/>
</dbReference>
<dbReference type="GO" id="GO:0043531">
    <property type="term" value="F:ADP binding"/>
    <property type="evidence" value="ECO:0007669"/>
    <property type="project" value="UniProtKB-UniRule"/>
</dbReference>
<evidence type="ECO:0000256" key="5">
    <source>
        <dbReference type="HAMAP-Rule" id="MF_00921"/>
    </source>
</evidence>
<protein>
    <recommendedName>
        <fullName evidence="5">Putative pyruvate, phosphate dikinase regulatory protein</fullName>
        <shortName evidence="5">PPDK regulatory protein</shortName>
        <ecNumber evidence="5">2.7.11.32</ecNumber>
        <ecNumber evidence="5">2.7.4.27</ecNumber>
    </recommendedName>
</protein>
<dbReference type="RefSeq" id="WP_153420086.1">
    <property type="nucleotide sequence ID" value="NZ_WFLM01000003.1"/>
</dbReference>
<feature type="binding site" evidence="5">
    <location>
        <begin position="156"/>
        <end position="163"/>
    </location>
    <ligand>
        <name>ADP</name>
        <dbReference type="ChEBI" id="CHEBI:456216"/>
    </ligand>
</feature>
<dbReference type="OrthoDB" id="5290218at2"/>
<evidence type="ECO:0000313" key="6">
    <source>
        <dbReference type="EMBL" id="KAB8038771.1"/>
    </source>
</evidence>
<dbReference type="PANTHER" id="PTHR31756">
    <property type="entry name" value="PYRUVATE, PHOSPHATE DIKINASE REGULATORY PROTEIN 1, CHLOROPLASTIC"/>
    <property type="match status" value="1"/>
</dbReference>
<comment type="function">
    <text evidence="5">Bifunctional serine/threonine kinase and phosphorylase involved in the regulation of the pyruvate, phosphate dikinase (PPDK) by catalyzing its phosphorylation/dephosphorylation.</text>
</comment>
<organism evidence="6 7">
    <name type="scientific">Silvanigrella paludirubra</name>
    <dbReference type="NCBI Taxonomy" id="2499159"/>
    <lineage>
        <taxon>Bacteria</taxon>
        <taxon>Pseudomonadati</taxon>
        <taxon>Bdellovibrionota</taxon>
        <taxon>Oligoflexia</taxon>
        <taxon>Silvanigrellales</taxon>
        <taxon>Silvanigrellaceae</taxon>
        <taxon>Silvanigrella</taxon>
    </lineage>
</organism>
<comment type="catalytic activity">
    <reaction evidence="5">
        <text>N(tele)-phospho-L-histidyl/L-threonyl-[pyruvate, phosphate dikinase] + ADP = N(tele)-phospho-L-histidyl/O-phospho-L-threonyl-[pyruvate, phosphate dikinase] + AMP + H(+)</text>
        <dbReference type="Rhea" id="RHEA:43692"/>
        <dbReference type="Rhea" id="RHEA-COMP:10650"/>
        <dbReference type="Rhea" id="RHEA-COMP:10651"/>
        <dbReference type="ChEBI" id="CHEBI:15378"/>
        <dbReference type="ChEBI" id="CHEBI:30013"/>
        <dbReference type="ChEBI" id="CHEBI:61977"/>
        <dbReference type="ChEBI" id="CHEBI:83586"/>
        <dbReference type="ChEBI" id="CHEBI:456215"/>
        <dbReference type="ChEBI" id="CHEBI:456216"/>
        <dbReference type="EC" id="2.7.11.32"/>
    </reaction>
</comment>
<keyword evidence="2 5" id="KW-0808">Transferase</keyword>
<comment type="similarity">
    <text evidence="5">Belongs to the pyruvate, phosphate/water dikinase regulatory protein family. PDRP subfamily.</text>
</comment>